<organism evidence="2 3">
    <name type="scientific">Phlyctema vagabunda</name>
    <dbReference type="NCBI Taxonomy" id="108571"/>
    <lineage>
        <taxon>Eukaryota</taxon>
        <taxon>Fungi</taxon>
        <taxon>Dikarya</taxon>
        <taxon>Ascomycota</taxon>
        <taxon>Pezizomycotina</taxon>
        <taxon>Leotiomycetes</taxon>
        <taxon>Helotiales</taxon>
        <taxon>Dermateaceae</taxon>
        <taxon>Phlyctema</taxon>
    </lineage>
</organism>
<dbReference type="InterPro" id="IPR045518">
    <property type="entry name" value="2EXR"/>
</dbReference>
<proteinExistence type="predicted"/>
<reference evidence="2 3" key="1">
    <citation type="submission" date="2024-06" db="EMBL/GenBank/DDBJ databases">
        <title>Complete genome of Phlyctema vagabunda strain 19-DSS-EL-015.</title>
        <authorList>
            <person name="Fiorenzani C."/>
        </authorList>
    </citation>
    <scope>NUCLEOTIDE SEQUENCE [LARGE SCALE GENOMIC DNA]</scope>
    <source>
        <strain evidence="2 3">19-DSS-EL-015</strain>
    </source>
</reference>
<gene>
    <name evidence="2" type="ORF">PVAG01_04812</name>
</gene>
<dbReference type="Proteomes" id="UP001629113">
    <property type="component" value="Unassembled WGS sequence"/>
</dbReference>
<accession>A0ABR4PID8</accession>
<sequence>MAPSSSSSSSSSSLPFPIFSLPPEIRLYVWEFCLPGPRIIHLKTQYAIHRNPLRRTKKQECRATLSSPRILLTLLHLCHESRAVVLARYQALFTSAIPRSRVIRFHQHYFDPQHDGVFLDELFSPIRDKRAIWPWATTISKPAGVENIRFLCINCNCWWRLWQGNALFSKEGLISLQHLEEIHIIFRVRLDEDDRADVSDGTDFSYPWFHVDIRLEEVTRAVRAAWKAFPDRKVPKVKLVGWVKRH</sequence>
<evidence type="ECO:0000313" key="2">
    <source>
        <dbReference type="EMBL" id="KAL3423065.1"/>
    </source>
</evidence>
<protein>
    <recommendedName>
        <fullName evidence="1">2EXR domain-containing protein</fullName>
    </recommendedName>
</protein>
<dbReference type="PANTHER" id="PTHR35910">
    <property type="entry name" value="2EXR DOMAIN-CONTAINING PROTEIN"/>
    <property type="match status" value="1"/>
</dbReference>
<dbReference type="PANTHER" id="PTHR35910:SF6">
    <property type="entry name" value="2EXR DOMAIN-CONTAINING PROTEIN"/>
    <property type="match status" value="1"/>
</dbReference>
<comment type="caution">
    <text evidence="2">The sequence shown here is derived from an EMBL/GenBank/DDBJ whole genome shotgun (WGS) entry which is preliminary data.</text>
</comment>
<dbReference type="Pfam" id="PF20150">
    <property type="entry name" value="2EXR"/>
    <property type="match status" value="1"/>
</dbReference>
<keyword evidence="3" id="KW-1185">Reference proteome</keyword>
<name>A0ABR4PID8_9HELO</name>
<dbReference type="EMBL" id="JBFCZG010000004">
    <property type="protein sequence ID" value="KAL3423065.1"/>
    <property type="molecule type" value="Genomic_DNA"/>
</dbReference>
<feature type="domain" description="2EXR" evidence="1">
    <location>
        <begin position="16"/>
        <end position="115"/>
    </location>
</feature>
<evidence type="ECO:0000259" key="1">
    <source>
        <dbReference type="Pfam" id="PF20150"/>
    </source>
</evidence>
<evidence type="ECO:0000313" key="3">
    <source>
        <dbReference type="Proteomes" id="UP001629113"/>
    </source>
</evidence>